<dbReference type="Pfam" id="PF12802">
    <property type="entry name" value="MarR_2"/>
    <property type="match status" value="1"/>
</dbReference>
<dbReference type="Proteomes" id="UP000190188">
    <property type="component" value="Unassembled WGS sequence"/>
</dbReference>
<dbReference type="OrthoDB" id="6462103at2"/>
<dbReference type="AlphaFoldDB" id="A0A1T2XLD8"/>
<organism evidence="5 6">
    <name type="scientific">Paenibacillus selenitireducens</name>
    <dbReference type="NCBI Taxonomy" id="1324314"/>
    <lineage>
        <taxon>Bacteria</taxon>
        <taxon>Bacillati</taxon>
        <taxon>Bacillota</taxon>
        <taxon>Bacilli</taxon>
        <taxon>Bacillales</taxon>
        <taxon>Paenibacillaceae</taxon>
        <taxon>Paenibacillus</taxon>
    </lineage>
</organism>
<dbReference type="SMART" id="SM00347">
    <property type="entry name" value="HTH_MARR"/>
    <property type="match status" value="1"/>
</dbReference>
<dbReference type="PRINTS" id="PR00598">
    <property type="entry name" value="HTHMARR"/>
</dbReference>
<proteinExistence type="predicted"/>
<gene>
    <name evidence="5" type="ORF">BVG16_07420</name>
</gene>
<comment type="caution">
    <text evidence="5">The sequence shown here is derived from an EMBL/GenBank/DDBJ whole genome shotgun (WGS) entry which is preliminary data.</text>
</comment>
<dbReference type="GO" id="GO:0003700">
    <property type="term" value="F:DNA-binding transcription factor activity"/>
    <property type="evidence" value="ECO:0007669"/>
    <property type="project" value="InterPro"/>
</dbReference>
<dbReference type="STRING" id="1324314.BVG16_07420"/>
<evidence type="ECO:0000313" key="5">
    <source>
        <dbReference type="EMBL" id="OPA80546.1"/>
    </source>
</evidence>
<keyword evidence="2" id="KW-0238">DNA-binding</keyword>
<dbReference type="InterPro" id="IPR023187">
    <property type="entry name" value="Tscrpt_reg_MarR-type_CS"/>
</dbReference>
<name>A0A1T2XLD8_9BACL</name>
<protein>
    <submittedName>
        <fullName evidence="5">MarR family transcriptional regulator</fullName>
    </submittedName>
</protein>
<dbReference type="Gene3D" id="1.10.10.10">
    <property type="entry name" value="Winged helix-like DNA-binding domain superfamily/Winged helix DNA-binding domain"/>
    <property type="match status" value="1"/>
</dbReference>
<evidence type="ECO:0000259" key="4">
    <source>
        <dbReference type="PROSITE" id="PS50995"/>
    </source>
</evidence>
<dbReference type="InterPro" id="IPR000835">
    <property type="entry name" value="HTH_MarR-typ"/>
</dbReference>
<accession>A0A1T2XLD8</accession>
<keyword evidence="1" id="KW-0805">Transcription regulation</keyword>
<dbReference type="InterPro" id="IPR036388">
    <property type="entry name" value="WH-like_DNA-bd_sf"/>
</dbReference>
<dbReference type="SUPFAM" id="SSF46785">
    <property type="entry name" value="Winged helix' DNA-binding domain"/>
    <property type="match status" value="1"/>
</dbReference>
<dbReference type="InterPro" id="IPR036390">
    <property type="entry name" value="WH_DNA-bd_sf"/>
</dbReference>
<evidence type="ECO:0000256" key="2">
    <source>
        <dbReference type="ARBA" id="ARBA00023125"/>
    </source>
</evidence>
<dbReference type="PROSITE" id="PS50995">
    <property type="entry name" value="HTH_MARR_2"/>
    <property type="match status" value="1"/>
</dbReference>
<dbReference type="PROSITE" id="PS01117">
    <property type="entry name" value="HTH_MARR_1"/>
    <property type="match status" value="1"/>
</dbReference>
<evidence type="ECO:0000313" key="6">
    <source>
        <dbReference type="Proteomes" id="UP000190188"/>
    </source>
</evidence>
<keyword evidence="6" id="KW-1185">Reference proteome</keyword>
<dbReference type="EMBL" id="MSZX01000002">
    <property type="protein sequence ID" value="OPA80546.1"/>
    <property type="molecule type" value="Genomic_DNA"/>
</dbReference>
<dbReference type="PANTHER" id="PTHR42756">
    <property type="entry name" value="TRANSCRIPTIONAL REGULATOR, MARR"/>
    <property type="match status" value="1"/>
</dbReference>
<dbReference type="GO" id="GO:0003677">
    <property type="term" value="F:DNA binding"/>
    <property type="evidence" value="ECO:0007669"/>
    <property type="project" value="UniProtKB-KW"/>
</dbReference>
<reference evidence="5 6" key="1">
    <citation type="submission" date="2017-01" db="EMBL/GenBank/DDBJ databases">
        <title>Genome analysis of Paenibacillus selenitrireducens ES3-24.</title>
        <authorList>
            <person name="Xu D."/>
            <person name="Yao R."/>
            <person name="Zheng S."/>
        </authorList>
    </citation>
    <scope>NUCLEOTIDE SEQUENCE [LARGE SCALE GENOMIC DNA]</scope>
    <source>
        <strain evidence="5 6">ES3-24</strain>
    </source>
</reference>
<evidence type="ECO:0000256" key="3">
    <source>
        <dbReference type="ARBA" id="ARBA00023163"/>
    </source>
</evidence>
<evidence type="ECO:0000256" key="1">
    <source>
        <dbReference type="ARBA" id="ARBA00023015"/>
    </source>
</evidence>
<keyword evidence="3" id="KW-0804">Transcription</keyword>
<sequence>MQKESIGRLISLINRHHQKYLTKALEPYQIGSGQYAFLKVILRNPGINQDQLTYELKFDKATTARSVKKLEEVGYIERIVDEKDRRAFKLYPTRKAKAFEPTLQDVLGQSNEKLIQYLQPEEEEQLVRLLQKINIDHGK</sequence>
<feature type="domain" description="HTH marR-type" evidence="4">
    <location>
        <begin position="3"/>
        <end position="135"/>
    </location>
</feature>
<dbReference type="RefSeq" id="WP_078497892.1">
    <property type="nucleotide sequence ID" value="NZ_MSZX01000002.1"/>
</dbReference>
<dbReference type="PANTHER" id="PTHR42756:SF2">
    <property type="entry name" value="MARR FAMILY REGULATORY PROTEIN"/>
    <property type="match status" value="1"/>
</dbReference>